<feature type="domain" description="SIS" evidence="5">
    <location>
        <begin position="35"/>
        <end position="178"/>
    </location>
</feature>
<dbReference type="GO" id="GO:0016853">
    <property type="term" value="F:isomerase activity"/>
    <property type="evidence" value="ECO:0007669"/>
    <property type="project" value="InterPro"/>
</dbReference>
<organism evidence="6">
    <name type="scientific">marine metagenome</name>
    <dbReference type="NCBI Taxonomy" id="408172"/>
    <lineage>
        <taxon>unclassified sequences</taxon>
        <taxon>metagenomes</taxon>
        <taxon>ecological metagenomes</taxon>
    </lineage>
</organism>
<dbReference type="InterPro" id="IPR046342">
    <property type="entry name" value="CBS_dom_sf"/>
</dbReference>
<dbReference type="InterPro" id="IPR046348">
    <property type="entry name" value="SIS_dom_sf"/>
</dbReference>
<sequence>MAKNKINGLAQSILESESTQLRKVAKQIDKDVIKASNLIAKHDGKVVVCGLGKSGLIAQKIVATLCSTGTKSVFMHASDALHGDLGIYNPGDPTILISKSGNTEELIRLIPILREFDSPLIGIVSNMNSFIAKNVDIVLNGTIDKEVDPLGIVPTASSLVAMAIGDALASVLMVKRGFKEKDFVKYHPGGQLGKQLGLTVKDVMHPIREVAILKENSSLSDVATLMTKKPLGAALLLGKNKTLAGIITEGDIRKAIASNKKTDDSINVFINRSPVTVSSSMAIHDAMKLMEDRQSQISVLPVVDN</sequence>
<dbReference type="NCBIfam" id="TIGR00393">
    <property type="entry name" value="kpsF"/>
    <property type="match status" value="1"/>
</dbReference>
<dbReference type="SMART" id="SM00116">
    <property type="entry name" value="CBS"/>
    <property type="match status" value="1"/>
</dbReference>
<dbReference type="Gene3D" id="3.40.50.10490">
    <property type="entry name" value="Glucose-6-phosphate isomerase like protein, domain 1"/>
    <property type="match status" value="1"/>
</dbReference>
<dbReference type="SUPFAM" id="SSF53697">
    <property type="entry name" value="SIS domain"/>
    <property type="match status" value="1"/>
</dbReference>
<keyword evidence="2" id="KW-0677">Repeat</keyword>
<dbReference type="InterPro" id="IPR001347">
    <property type="entry name" value="SIS_dom"/>
</dbReference>
<dbReference type="GO" id="GO:1901135">
    <property type="term" value="P:carbohydrate derivative metabolic process"/>
    <property type="evidence" value="ECO:0007669"/>
    <property type="project" value="InterPro"/>
</dbReference>
<dbReference type="PIRSF" id="PIRSF004692">
    <property type="entry name" value="KdsD_KpsF"/>
    <property type="match status" value="1"/>
</dbReference>
<evidence type="ECO:0000256" key="1">
    <source>
        <dbReference type="ARBA" id="ARBA00008165"/>
    </source>
</evidence>
<reference evidence="6" key="1">
    <citation type="submission" date="2018-05" db="EMBL/GenBank/DDBJ databases">
        <authorList>
            <person name="Lanie J.A."/>
            <person name="Ng W.-L."/>
            <person name="Kazmierczak K.M."/>
            <person name="Andrzejewski T.M."/>
            <person name="Davidsen T.M."/>
            <person name="Wayne K.J."/>
            <person name="Tettelin H."/>
            <person name="Glass J.I."/>
            <person name="Rusch D."/>
            <person name="Podicherti R."/>
            <person name="Tsui H.-C.T."/>
            <person name="Winkler M.E."/>
        </authorList>
    </citation>
    <scope>NUCLEOTIDE SEQUENCE</scope>
</reference>
<evidence type="ECO:0000256" key="2">
    <source>
        <dbReference type="ARBA" id="ARBA00022737"/>
    </source>
</evidence>
<dbReference type="Gene3D" id="3.10.580.10">
    <property type="entry name" value="CBS-domain"/>
    <property type="match status" value="1"/>
</dbReference>
<comment type="similarity">
    <text evidence="1">Belongs to the SIS family. GutQ/KpsF subfamily.</text>
</comment>
<dbReference type="CDD" id="cd05014">
    <property type="entry name" value="SIS_Kpsf"/>
    <property type="match status" value="1"/>
</dbReference>
<dbReference type="PANTHER" id="PTHR42745:SF1">
    <property type="entry name" value="ARABINOSE 5-PHOSPHATE ISOMERASE KDSD"/>
    <property type="match status" value="1"/>
</dbReference>
<dbReference type="GO" id="GO:0005975">
    <property type="term" value="P:carbohydrate metabolic process"/>
    <property type="evidence" value="ECO:0007669"/>
    <property type="project" value="InterPro"/>
</dbReference>
<dbReference type="AlphaFoldDB" id="A0A381PID0"/>
<dbReference type="InterPro" id="IPR050986">
    <property type="entry name" value="GutQ/KpsF_isomerases"/>
</dbReference>
<keyword evidence="3" id="KW-0129">CBS domain</keyword>
<protein>
    <recommendedName>
        <fullName evidence="7">SIS domain-containing protein</fullName>
    </recommendedName>
</protein>
<evidence type="ECO:0000256" key="3">
    <source>
        <dbReference type="ARBA" id="ARBA00023122"/>
    </source>
</evidence>
<accession>A0A381PID0</accession>
<dbReference type="InterPro" id="IPR035474">
    <property type="entry name" value="SIS_Kpsf"/>
</dbReference>
<proteinExistence type="inferred from homology"/>
<dbReference type="PROSITE" id="PS51464">
    <property type="entry name" value="SIS"/>
    <property type="match status" value="1"/>
</dbReference>
<dbReference type="PROSITE" id="PS51371">
    <property type="entry name" value="CBS"/>
    <property type="match status" value="2"/>
</dbReference>
<dbReference type="GO" id="GO:0097367">
    <property type="term" value="F:carbohydrate derivative binding"/>
    <property type="evidence" value="ECO:0007669"/>
    <property type="project" value="InterPro"/>
</dbReference>
<evidence type="ECO:0000313" key="6">
    <source>
        <dbReference type="EMBL" id="SUZ65203.1"/>
    </source>
</evidence>
<feature type="non-terminal residue" evidence="6">
    <location>
        <position position="305"/>
    </location>
</feature>
<gene>
    <name evidence="6" type="ORF">METZ01_LOCUS18057</name>
</gene>
<dbReference type="Pfam" id="PF00571">
    <property type="entry name" value="CBS"/>
    <property type="match status" value="2"/>
</dbReference>
<evidence type="ECO:0000259" key="4">
    <source>
        <dbReference type="PROSITE" id="PS51371"/>
    </source>
</evidence>
<feature type="non-terminal residue" evidence="6">
    <location>
        <position position="1"/>
    </location>
</feature>
<name>A0A381PID0_9ZZZZ</name>
<dbReference type="Pfam" id="PF01380">
    <property type="entry name" value="SIS"/>
    <property type="match status" value="1"/>
</dbReference>
<evidence type="ECO:0008006" key="7">
    <source>
        <dbReference type="Google" id="ProtNLM"/>
    </source>
</evidence>
<feature type="domain" description="CBS" evidence="4">
    <location>
        <begin position="270"/>
        <end position="305"/>
    </location>
</feature>
<dbReference type="PANTHER" id="PTHR42745">
    <property type="match status" value="1"/>
</dbReference>
<dbReference type="InterPro" id="IPR000644">
    <property type="entry name" value="CBS_dom"/>
</dbReference>
<feature type="domain" description="CBS" evidence="4">
    <location>
        <begin position="204"/>
        <end position="262"/>
    </location>
</feature>
<dbReference type="InterPro" id="IPR004800">
    <property type="entry name" value="KdsD/KpsF-type"/>
</dbReference>
<evidence type="ECO:0000259" key="5">
    <source>
        <dbReference type="PROSITE" id="PS51464"/>
    </source>
</evidence>
<dbReference type="EMBL" id="UINC01000953">
    <property type="protein sequence ID" value="SUZ65203.1"/>
    <property type="molecule type" value="Genomic_DNA"/>
</dbReference>